<evidence type="ECO:0000256" key="7">
    <source>
        <dbReference type="SAM" id="Phobius"/>
    </source>
</evidence>
<gene>
    <name evidence="8" type="ORF">BPA30113_07135</name>
</gene>
<feature type="transmembrane region" description="Helical" evidence="7">
    <location>
        <begin position="132"/>
        <end position="152"/>
    </location>
</feature>
<name>A0A6P2S2K9_9BURK</name>
<proteinExistence type="inferred from homology"/>
<keyword evidence="8" id="KW-0966">Cell projection</keyword>
<dbReference type="RefSeq" id="WP_063934616.1">
    <property type="nucleotide sequence ID" value="NZ_CABVQD010000046.1"/>
</dbReference>
<feature type="transmembrane region" description="Helical" evidence="7">
    <location>
        <begin position="46"/>
        <end position="66"/>
    </location>
</feature>
<keyword evidence="8" id="KW-0969">Cilium</keyword>
<evidence type="ECO:0000256" key="1">
    <source>
        <dbReference type="ARBA" id="ARBA00004651"/>
    </source>
</evidence>
<keyword evidence="4 7" id="KW-0812">Transmembrane</keyword>
<comment type="similarity">
    <text evidence="2">Belongs to the FliR/MopE/SpaR family.</text>
</comment>
<evidence type="ECO:0000256" key="2">
    <source>
        <dbReference type="ARBA" id="ARBA00009772"/>
    </source>
</evidence>
<keyword evidence="9" id="KW-1185">Reference proteome</keyword>
<accession>A0A6P2S2K9</accession>
<dbReference type="GO" id="GO:0006605">
    <property type="term" value="P:protein targeting"/>
    <property type="evidence" value="ECO:0007669"/>
    <property type="project" value="InterPro"/>
</dbReference>
<evidence type="ECO:0000313" key="9">
    <source>
        <dbReference type="Proteomes" id="UP000494330"/>
    </source>
</evidence>
<keyword evidence="8" id="KW-0282">Flagellum</keyword>
<keyword evidence="6 7" id="KW-0472">Membrane</keyword>
<reference evidence="8 9" key="1">
    <citation type="submission" date="2019-09" db="EMBL/GenBank/DDBJ databases">
        <authorList>
            <person name="Depoorter E."/>
        </authorList>
    </citation>
    <scope>NUCLEOTIDE SEQUENCE [LARGE SCALE GENOMIC DNA]</scope>
    <source>
        <strain evidence="8">LMG 30113</strain>
    </source>
</reference>
<comment type="subcellular location">
    <subcellularLocation>
        <location evidence="1">Cell membrane</location>
        <topology evidence="1">Multi-pass membrane protein</topology>
    </subcellularLocation>
</comment>
<organism evidence="8 9">
    <name type="scientific">Burkholderia paludis</name>
    <dbReference type="NCBI Taxonomy" id="1506587"/>
    <lineage>
        <taxon>Bacteria</taxon>
        <taxon>Pseudomonadati</taxon>
        <taxon>Pseudomonadota</taxon>
        <taxon>Betaproteobacteria</taxon>
        <taxon>Burkholderiales</taxon>
        <taxon>Burkholderiaceae</taxon>
        <taxon>Burkholderia</taxon>
        <taxon>Burkholderia cepacia complex</taxon>
    </lineage>
</organism>
<dbReference type="PANTHER" id="PTHR30065:SF1">
    <property type="entry name" value="SURFACE PRESENTATION OF ANTIGENS PROTEIN SPAR"/>
    <property type="match status" value="1"/>
</dbReference>
<dbReference type="AlphaFoldDB" id="A0A6P2S2K9"/>
<dbReference type="Pfam" id="PF01311">
    <property type="entry name" value="Bac_export_1"/>
    <property type="match status" value="1"/>
</dbReference>
<feature type="transmembrane region" description="Helical" evidence="7">
    <location>
        <begin position="234"/>
        <end position="256"/>
    </location>
</feature>
<dbReference type="GO" id="GO:0005886">
    <property type="term" value="C:plasma membrane"/>
    <property type="evidence" value="ECO:0007669"/>
    <property type="project" value="UniProtKB-SubCell"/>
</dbReference>
<evidence type="ECO:0000256" key="6">
    <source>
        <dbReference type="ARBA" id="ARBA00023136"/>
    </source>
</evidence>
<dbReference type="PRINTS" id="PR00953">
    <property type="entry name" value="TYPE3IMRPROT"/>
</dbReference>
<evidence type="ECO:0000256" key="4">
    <source>
        <dbReference type="ARBA" id="ARBA00022692"/>
    </source>
</evidence>
<keyword evidence="5 7" id="KW-1133">Transmembrane helix</keyword>
<dbReference type="EMBL" id="CABVQD010000046">
    <property type="protein sequence ID" value="VWC43879.1"/>
    <property type="molecule type" value="Genomic_DNA"/>
</dbReference>
<sequence>MSNTLSAWGLSSDWLVTVTLLSIRIGAAFLFTPLLTVVNVPGPARLLIVIGLATGLTSASPGVGALTPSGSSAADAIRGDIVFGWILSEMAFGATLAVAVHLAFAVFSLAGRILDIQIGFGLAQVFDPSTNAVVPVLTTIFNQAAVIVFFLVDGHHMLLRGIAYSVRRFPLGAPWPLDAAVTPILAQAAEILGLAFSLVSPIVFCMLIIEFALALLSRSVPQMHMLSMGLPVKILIGLAVLSFWIVGNGAAMLRIYGTLYHTWDEWFGAVSVDGGLHGRR</sequence>
<dbReference type="PANTHER" id="PTHR30065">
    <property type="entry name" value="FLAGELLAR BIOSYNTHETIC PROTEIN FLIR"/>
    <property type="match status" value="1"/>
</dbReference>
<evidence type="ECO:0000256" key="3">
    <source>
        <dbReference type="ARBA" id="ARBA00022475"/>
    </source>
</evidence>
<evidence type="ECO:0000313" key="8">
    <source>
        <dbReference type="EMBL" id="VWC43879.1"/>
    </source>
</evidence>
<feature type="transmembrane region" description="Helical" evidence="7">
    <location>
        <begin position="86"/>
        <end position="111"/>
    </location>
</feature>
<feature type="transmembrane region" description="Helical" evidence="7">
    <location>
        <begin position="191"/>
        <end position="213"/>
    </location>
</feature>
<keyword evidence="3" id="KW-1003">Cell membrane</keyword>
<protein>
    <submittedName>
        <fullName evidence="8">Flagellar biosynthetic protein</fullName>
    </submittedName>
</protein>
<feature type="transmembrane region" description="Helical" evidence="7">
    <location>
        <begin position="14"/>
        <end position="34"/>
    </location>
</feature>
<evidence type="ECO:0000256" key="5">
    <source>
        <dbReference type="ARBA" id="ARBA00022989"/>
    </source>
</evidence>
<dbReference type="InterPro" id="IPR002010">
    <property type="entry name" value="T3SS_IM_R"/>
</dbReference>
<dbReference type="Proteomes" id="UP000494330">
    <property type="component" value="Unassembled WGS sequence"/>
</dbReference>